<dbReference type="PANTHER" id="PTHR15337:SF11">
    <property type="entry name" value="THIOREDOXIN DOMAIN-CONTAINING PROTEIN"/>
    <property type="match status" value="1"/>
</dbReference>
<feature type="signal peptide" evidence="5">
    <location>
        <begin position="1"/>
        <end position="20"/>
    </location>
</feature>
<comment type="caution">
    <text evidence="7">The sequence shown here is derived from an EMBL/GenBank/DDBJ whole genome shotgun (WGS) entry which is preliminary data.</text>
</comment>
<keyword evidence="3 5" id="KW-0732">Signal</keyword>
<accession>A0A9D4L333</accession>
<gene>
    <name evidence="7" type="ORF">DPMN_092830</name>
</gene>
<dbReference type="InterPro" id="IPR051099">
    <property type="entry name" value="AGR/TXD"/>
</dbReference>
<dbReference type="InterPro" id="IPR037462">
    <property type="entry name" value="ERp19"/>
</dbReference>
<dbReference type="Pfam" id="PF13899">
    <property type="entry name" value="Thioredoxin_7"/>
    <property type="match status" value="1"/>
</dbReference>
<dbReference type="CDD" id="cd02959">
    <property type="entry name" value="ERp19"/>
    <property type="match status" value="1"/>
</dbReference>
<dbReference type="PROSITE" id="PS51352">
    <property type="entry name" value="THIOREDOXIN_2"/>
    <property type="match status" value="1"/>
</dbReference>
<reference evidence="7" key="1">
    <citation type="journal article" date="2019" name="bioRxiv">
        <title>The Genome of the Zebra Mussel, Dreissena polymorpha: A Resource for Invasive Species Research.</title>
        <authorList>
            <person name="McCartney M.A."/>
            <person name="Auch B."/>
            <person name="Kono T."/>
            <person name="Mallez S."/>
            <person name="Zhang Y."/>
            <person name="Obille A."/>
            <person name="Becker A."/>
            <person name="Abrahante J.E."/>
            <person name="Garbe J."/>
            <person name="Badalamenti J.P."/>
            <person name="Herman A."/>
            <person name="Mangelson H."/>
            <person name="Liachko I."/>
            <person name="Sullivan S."/>
            <person name="Sone E.D."/>
            <person name="Koren S."/>
            <person name="Silverstein K.A.T."/>
            <person name="Beckman K.B."/>
            <person name="Gohl D.M."/>
        </authorList>
    </citation>
    <scope>NUCLEOTIDE SEQUENCE</scope>
    <source>
        <strain evidence="7">Duluth1</strain>
        <tissue evidence="7">Whole animal</tissue>
    </source>
</reference>
<dbReference type="EC" id="1.8.4.2" evidence="1"/>
<dbReference type="PROSITE" id="PS00194">
    <property type="entry name" value="THIOREDOXIN_1"/>
    <property type="match status" value="1"/>
</dbReference>
<dbReference type="PANTHER" id="PTHR15337">
    <property type="entry name" value="ANTERIOR GRADIENT PROTEIN-RELATED"/>
    <property type="match status" value="1"/>
</dbReference>
<organism evidence="7 8">
    <name type="scientific">Dreissena polymorpha</name>
    <name type="common">Zebra mussel</name>
    <name type="synonym">Mytilus polymorpha</name>
    <dbReference type="NCBI Taxonomy" id="45954"/>
    <lineage>
        <taxon>Eukaryota</taxon>
        <taxon>Metazoa</taxon>
        <taxon>Spiralia</taxon>
        <taxon>Lophotrochozoa</taxon>
        <taxon>Mollusca</taxon>
        <taxon>Bivalvia</taxon>
        <taxon>Autobranchia</taxon>
        <taxon>Heteroconchia</taxon>
        <taxon>Euheterodonta</taxon>
        <taxon>Imparidentia</taxon>
        <taxon>Neoheterodontei</taxon>
        <taxon>Myida</taxon>
        <taxon>Dreissenoidea</taxon>
        <taxon>Dreissenidae</taxon>
        <taxon>Dreissena</taxon>
    </lineage>
</organism>
<sequence>MLSASSCSIFLLSCVSISLGSDLSNGWGEHIDWQKFDDAFKIAEEENKPVMLLIHKSWCGACKNLKPKFAESEEIATLSKNFVMVNVMDDDEPEDAKYKPDGGYIPRILFIDHGDVMKDLYNESGNPKYKYYYHSPDHIMSSMERALKQLEEGFSHVSDEL</sequence>
<comment type="catalytic activity">
    <reaction evidence="4">
        <text>[protein]-disulfide + 2 glutathione = [protein]-dithiol + glutathione disulfide</text>
        <dbReference type="Rhea" id="RHEA:21064"/>
        <dbReference type="Rhea" id="RHEA-COMP:10593"/>
        <dbReference type="Rhea" id="RHEA-COMP:10594"/>
        <dbReference type="ChEBI" id="CHEBI:29950"/>
        <dbReference type="ChEBI" id="CHEBI:50058"/>
        <dbReference type="ChEBI" id="CHEBI:57925"/>
        <dbReference type="ChEBI" id="CHEBI:58297"/>
        <dbReference type="EC" id="1.8.4.2"/>
    </reaction>
    <physiologicalReaction direction="right-to-left" evidence="4">
        <dbReference type="Rhea" id="RHEA:21066"/>
    </physiologicalReaction>
</comment>
<proteinExistence type="predicted"/>
<evidence type="ECO:0000256" key="4">
    <source>
        <dbReference type="ARBA" id="ARBA00033687"/>
    </source>
</evidence>
<dbReference type="GO" id="GO:0019153">
    <property type="term" value="F:protein-disulfide reductase (glutathione) activity"/>
    <property type="evidence" value="ECO:0007669"/>
    <property type="project" value="UniProtKB-EC"/>
</dbReference>
<dbReference type="AlphaFoldDB" id="A0A9D4L333"/>
<protein>
    <recommendedName>
        <fullName evidence="2">Thioredoxin domain-containing protein 12</fullName>
        <ecNumber evidence="1">1.8.4.2</ecNumber>
    </recommendedName>
</protein>
<evidence type="ECO:0000313" key="8">
    <source>
        <dbReference type="Proteomes" id="UP000828390"/>
    </source>
</evidence>
<evidence type="ECO:0000259" key="6">
    <source>
        <dbReference type="PROSITE" id="PS51352"/>
    </source>
</evidence>
<name>A0A9D4L333_DREPO</name>
<evidence type="ECO:0000256" key="5">
    <source>
        <dbReference type="SAM" id="SignalP"/>
    </source>
</evidence>
<evidence type="ECO:0000256" key="1">
    <source>
        <dbReference type="ARBA" id="ARBA00013094"/>
    </source>
</evidence>
<feature type="domain" description="Thioredoxin" evidence="6">
    <location>
        <begin position="17"/>
        <end position="152"/>
    </location>
</feature>
<dbReference type="InterPro" id="IPR017937">
    <property type="entry name" value="Thioredoxin_CS"/>
</dbReference>
<evidence type="ECO:0000313" key="7">
    <source>
        <dbReference type="EMBL" id="KAH3850419.1"/>
    </source>
</evidence>
<evidence type="ECO:0000256" key="3">
    <source>
        <dbReference type="ARBA" id="ARBA00022729"/>
    </source>
</evidence>
<dbReference type="GO" id="GO:0005783">
    <property type="term" value="C:endoplasmic reticulum"/>
    <property type="evidence" value="ECO:0007669"/>
    <property type="project" value="TreeGrafter"/>
</dbReference>
<dbReference type="InterPro" id="IPR036249">
    <property type="entry name" value="Thioredoxin-like_sf"/>
</dbReference>
<dbReference type="InterPro" id="IPR013766">
    <property type="entry name" value="Thioredoxin_domain"/>
</dbReference>
<keyword evidence="8" id="KW-1185">Reference proteome</keyword>
<evidence type="ECO:0000256" key="2">
    <source>
        <dbReference type="ARBA" id="ARBA00016955"/>
    </source>
</evidence>
<dbReference type="Proteomes" id="UP000828390">
    <property type="component" value="Unassembled WGS sequence"/>
</dbReference>
<dbReference type="OrthoDB" id="262308at2759"/>
<reference evidence="7" key="2">
    <citation type="submission" date="2020-11" db="EMBL/GenBank/DDBJ databases">
        <authorList>
            <person name="McCartney M.A."/>
            <person name="Auch B."/>
            <person name="Kono T."/>
            <person name="Mallez S."/>
            <person name="Becker A."/>
            <person name="Gohl D.M."/>
            <person name="Silverstein K.A.T."/>
            <person name="Koren S."/>
            <person name="Bechman K.B."/>
            <person name="Herman A."/>
            <person name="Abrahante J.E."/>
            <person name="Garbe J."/>
        </authorList>
    </citation>
    <scope>NUCLEOTIDE SEQUENCE</scope>
    <source>
        <strain evidence="7">Duluth1</strain>
        <tissue evidence="7">Whole animal</tissue>
    </source>
</reference>
<dbReference type="SUPFAM" id="SSF52833">
    <property type="entry name" value="Thioredoxin-like"/>
    <property type="match status" value="1"/>
</dbReference>
<feature type="chain" id="PRO_5038942519" description="Thioredoxin domain-containing protein 12" evidence="5">
    <location>
        <begin position="21"/>
        <end position="161"/>
    </location>
</feature>
<dbReference type="EMBL" id="JAIWYP010000003">
    <property type="protein sequence ID" value="KAH3850419.1"/>
    <property type="molecule type" value="Genomic_DNA"/>
</dbReference>
<dbReference type="Gene3D" id="3.40.30.10">
    <property type="entry name" value="Glutaredoxin"/>
    <property type="match status" value="1"/>
</dbReference>